<gene>
    <name evidence="1" type="ORF">M9Y10_045740</name>
</gene>
<accession>A0ABR2JWJ1</accession>
<evidence type="ECO:0000313" key="2">
    <source>
        <dbReference type="Proteomes" id="UP001470230"/>
    </source>
</evidence>
<sequence>MKSDEIDSSNELKELYSFNTDNFKQRFFELANSVFINHNTYMKEYNLLMIRSLYPQLPLPELPFSYSTDSSFDYDLSNSISDMLKLYLDDENSQKTGSISISKVLNLNFQFEVPSAFLQISPKIQLFKPEPSYLDNSSNQKLNNNIYTSPETSFSFINDFFCISTFPALFAHFSSGEYLRAGFNFLKRRITDPLTPQLVGVYLLHCSQFKDRFLSTFIDNLLYNLDQIKQNDVTPENIKQVTSTENLLETIYNSFGECISYFTEYHFQIVQLLRDNDEDSALLAVGDYFLREVLSLFKYSPLISELGILSKFRSPKNAESYTHILRADILDSIIDNMLIDQSFSLKILDLFRDMSYSYSEMPNISTIKYQDGFSFCMSIADMKIAHCIYLAEKAASLSGKGNIDQFKKITNIKDFISEMFIIKTKFRQYINPKIDEPARTETSPEMTEKKLKEQKMFHNFLFERSDGMNFLKTCSICALNNLKLKERQYASNLWKSQNINRYSLGLKGKVAGSLSPSSSPIDFENELLTSFCFSIITGNLFFSPNYLALLESNHTTLQDLYPAIKSHILAEKSKKKTIRDITFDTATFFLDELMNFSNEGKTFMPELLEFSDFLLESIDRISFELFLLAVNESPFPFVKSQLPETPSGEKSIEITGINYDEFRERNLTQFISFNSAKPPPIPQGEPGNPQDYDVVYEMEINECAQTTIGGARIIKTLLSLSNSSMQTEFKSVIEKFDFGRKLNFFLTIQNLIEKSLEKSDFGELGPNYLKYYRQYIITEDYDFFLANLMKCINMFLVFFKENPNAFPSICHDVVPRLEYIQTVFNISPNFSNLVY</sequence>
<reference evidence="1 2" key="1">
    <citation type="submission" date="2024-04" db="EMBL/GenBank/DDBJ databases">
        <title>Tritrichomonas musculus Genome.</title>
        <authorList>
            <person name="Alves-Ferreira E."/>
            <person name="Grigg M."/>
            <person name="Lorenzi H."/>
            <person name="Galac M."/>
        </authorList>
    </citation>
    <scope>NUCLEOTIDE SEQUENCE [LARGE SCALE GENOMIC DNA]</scope>
    <source>
        <strain evidence="1 2">EAF2021</strain>
    </source>
</reference>
<protein>
    <recommendedName>
        <fullName evidence="3">Ubiquitin conjugation factor E4 core domain-containing protein</fullName>
    </recommendedName>
</protein>
<evidence type="ECO:0008006" key="3">
    <source>
        <dbReference type="Google" id="ProtNLM"/>
    </source>
</evidence>
<keyword evidence="2" id="KW-1185">Reference proteome</keyword>
<dbReference type="EMBL" id="JAPFFF010000009">
    <property type="protein sequence ID" value="KAK8883092.1"/>
    <property type="molecule type" value="Genomic_DNA"/>
</dbReference>
<evidence type="ECO:0000313" key="1">
    <source>
        <dbReference type="EMBL" id="KAK8883092.1"/>
    </source>
</evidence>
<dbReference type="Proteomes" id="UP001470230">
    <property type="component" value="Unassembled WGS sequence"/>
</dbReference>
<proteinExistence type="predicted"/>
<name>A0ABR2JWJ1_9EUKA</name>
<comment type="caution">
    <text evidence="1">The sequence shown here is derived from an EMBL/GenBank/DDBJ whole genome shotgun (WGS) entry which is preliminary data.</text>
</comment>
<organism evidence="1 2">
    <name type="scientific">Tritrichomonas musculus</name>
    <dbReference type="NCBI Taxonomy" id="1915356"/>
    <lineage>
        <taxon>Eukaryota</taxon>
        <taxon>Metamonada</taxon>
        <taxon>Parabasalia</taxon>
        <taxon>Tritrichomonadida</taxon>
        <taxon>Tritrichomonadidae</taxon>
        <taxon>Tritrichomonas</taxon>
    </lineage>
</organism>